<dbReference type="GO" id="GO:0016020">
    <property type="term" value="C:membrane"/>
    <property type="evidence" value="ECO:0007669"/>
    <property type="project" value="UniProtKB-SubCell"/>
</dbReference>
<dbReference type="GO" id="GO:0004364">
    <property type="term" value="F:glutathione transferase activity"/>
    <property type="evidence" value="ECO:0007669"/>
    <property type="project" value="TreeGrafter"/>
</dbReference>
<keyword evidence="2 5" id="KW-0812">Transmembrane</keyword>
<feature type="transmembrane region" description="Helical" evidence="5">
    <location>
        <begin position="118"/>
        <end position="139"/>
    </location>
</feature>
<dbReference type="SUPFAM" id="SSF161084">
    <property type="entry name" value="MAPEG domain-like"/>
    <property type="match status" value="1"/>
</dbReference>
<protein>
    <recommendedName>
        <fullName evidence="8">MAPEG family protein</fullName>
    </recommendedName>
</protein>
<reference evidence="6 7" key="1">
    <citation type="submission" date="2023-11" db="EMBL/GenBank/DDBJ databases">
        <title>Dfirmibasis_genome.</title>
        <authorList>
            <person name="Edelbroek B."/>
            <person name="Kjellin J."/>
            <person name="Jerlstrom-Hultqvist J."/>
            <person name="Soderbom F."/>
        </authorList>
    </citation>
    <scope>NUCLEOTIDE SEQUENCE [LARGE SCALE GENOMIC DNA]</scope>
    <source>
        <strain evidence="6 7">TNS-C-14</strain>
    </source>
</reference>
<dbReference type="InterPro" id="IPR023352">
    <property type="entry name" value="MAPEG-like_dom_sf"/>
</dbReference>
<dbReference type="EMBL" id="JAVFKY010000003">
    <property type="protein sequence ID" value="KAK5579608.1"/>
    <property type="molecule type" value="Genomic_DNA"/>
</dbReference>
<evidence type="ECO:0000313" key="6">
    <source>
        <dbReference type="EMBL" id="KAK5579608.1"/>
    </source>
</evidence>
<evidence type="ECO:0000256" key="5">
    <source>
        <dbReference type="SAM" id="Phobius"/>
    </source>
</evidence>
<dbReference type="GO" id="GO:0005635">
    <property type="term" value="C:nuclear envelope"/>
    <property type="evidence" value="ECO:0007669"/>
    <property type="project" value="TreeGrafter"/>
</dbReference>
<dbReference type="Pfam" id="PF01124">
    <property type="entry name" value="MAPEG"/>
    <property type="match status" value="1"/>
</dbReference>
<dbReference type="GO" id="GO:0006691">
    <property type="term" value="P:leukotriene metabolic process"/>
    <property type="evidence" value="ECO:0007669"/>
    <property type="project" value="UniProtKB-ARBA"/>
</dbReference>
<evidence type="ECO:0000313" key="7">
    <source>
        <dbReference type="Proteomes" id="UP001344447"/>
    </source>
</evidence>
<organism evidence="6 7">
    <name type="scientific">Dictyostelium firmibasis</name>
    <dbReference type="NCBI Taxonomy" id="79012"/>
    <lineage>
        <taxon>Eukaryota</taxon>
        <taxon>Amoebozoa</taxon>
        <taxon>Evosea</taxon>
        <taxon>Eumycetozoa</taxon>
        <taxon>Dictyostelia</taxon>
        <taxon>Dictyosteliales</taxon>
        <taxon>Dictyosteliaceae</taxon>
        <taxon>Dictyostelium</taxon>
    </lineage>
</organism>
<comment type="caution">
    <text evidence="6">The sequence shown here is derived from an EMBL/GenBank/DDBJ whole genome shotgun (WGS) entry which is preliminary data.</text>
</comment>
<sequence>MPYDSKSIFPDFIVFPSAISAIAIGLWSVQAYKLGEARKDYKVKAPHVDGDPKFELIAHEYQNTSEALGAFIPATFMFSYYISPKYSAILGGTWLFSKMLSCCSFCTEREKETVYVRAFHICLTHLSFFGLLAGSAIGIGSSLHNRYKL</sequence>
<name>A0AAN7U1J2_9MYCE</name>
<keyword evidence="7" id="KW-1185">Reference proteome</keyword>
<dbReference type="InterPro" id="IPR050997">
    <property type="entry name" value="MAPEG"/>
</dbReference>
<comment type="subcellular location">
    <subcellularLocation>
        <location evidence="1">Membrane</location>
        <topology evidence="1">Multi-pass membrane protein</topology>
    </subcellularLocation>
</comment>
<keyword evidence="3 5" id="KW-1133">Transmembrane helix</keyword>
<dbReference type="PANTHER" id="PTHR10250">
    <property type="entry name" value="MICROSOMAL GLUTATHIONE S-TRANSFERASE"/>
    <property type="match status" value="1"/>
</dbReference>
<evidence type="ECO:0008006" key="8">
    <source>
        <dbReference type="Google" id="ProtNLM"/>
    </source>
</evidence>
<evidence type="ECO:0000256" key="2">
    <source>
        <dbReference type="ARBA" id="ARBA00022692"/>
    </source>
</evidence>
<evidence type="ECO:0000256" key="4">
    <source>
        <dbReference type="ARBA" id="ARBA00023136"/>
    </source>
</evidence>
<dbReference type="InterPro" id="IPR001129">
    <property type="entry name" value="Membr-assoc_MAPEG"/>
</dbReference>
<proteinExistence type="predicted"/>
<dbReference type="PANTHER" id="PTHR10250:SF15">
    <property type="entry name" value="MICROSOMAL GLUTATHIONE S-TRANSFERASE-RELATED"/>
    <property type="match status" value="1"/>
</dbReference>
<dbReference type="Gene3D" id="1.20.120.550">
    <property type="entry name" value="Membrane associated eicosanoid/glutathione metabolism-like domain"/>
    <property type="match status" value="1"/>
</dbReference>
<dbReference type="AlphaFoldDB" id="A0AAN7U1J2"/>
<dbReference type="Proteomes" id="UP001344447">
    <property type="component" value="Unassembled WGS sequence"/>
</dbReference>
<evidence type="ECO:0000256" key="1">
    <source>
        <dbReference type="ARBA" id="ARBA00004141"/>
    </source>
</evidence>
<dbReference type="GO" id="GO:0005783">
    <property type="term" value="C:endoplasmic reticulum"/>
    <property type="evidence" value="ECO:0007669"/>
    <property type="project" value="TreeGrafter"/>
</dbReference>
<feature type="transmembrane region" description="Helical" evidence="5">
    <location>
        <begin position="12"/>
        <end position="32"/>
    </location>
</feature>
<keyword evidence="4 5" id="KW-0472">Membrane</keyword>
<dbReference type="GO" id="GO:0004602">
    <property type="term" value="F:glutathione peroxidase activity"/>
    <property type="evidence" value="ECO:0007669"/>
    <property type="project" value="TreeGrafter"/>
</dbReference>
<gene>
    <name evidence="6" type="ORF">RB653_009293</name>
</gene>
<evidence type="ECO:0000256" key="3">
    <source>
        <dbReference type="ARBA" id="ARBA00022989"/>
    </source>
</evidence>
<accession>A0AAN7U1J2</accession>